<dbReference type="AlphaFoldDB" id="A0A1V8S8R8"/>
<keyword evidence="3" id="KW-1185">Reference proteome</keyword>
<feature type="compositionally biased region" description="Low complexity" evidence="1">
    <location>
        <begin position="187"/>
        <end position="197"/>
    </location>
</feature>
<organism evidence="2 3">
    <name type="scientific">Cryoendolithus antarcticus</name>
    <dbReference type="NCBI Taxonomy" id="1507870"/>
    <lineage>
        <taxon>Eukaryota</taxon>
        <taxon>Fungi</taxon>
        <taxon>Dikarya</taxon>
        <taxon>Ascomycota</taxon>
        <taxon>Pezizomycotina</taxon>
        <taxon>Dothideomycetes</taxon>
        <taxon>Dothideomycetidae</taxon>
        <taxon>Cladosporiales</taxon>
        <taxon>Cladosporiaceae</taxon>
        <taxon>Cryoendolithus</taxon>
    </lineage>
</organism>
<evidence type="ECO:0000313" key="3">
    <source>
        <dbReference type="Proteomes" id="UP000192596"/>
    </source>
</evidence>
<dbReference type="STRING" id="1507870.A0A1V8S8R8"/>
<feature type="compositionally biased region" description="Polar residues" evidence="1">
    <location>
        <begin position="72"/>
        <end position="89"/>
    </location>
</feature>
<gene>
    <name evidence="2" type="ORF">B0A48_18514</name>
</gene>
<dbReference type="OrthoDB" id="3946796at2759"/>
<sequence>MQQDAESAKRPARSTSGTTDSNAERKPTFKARPVPDMLKKTPSDRHTAASRARESIAGGAMPPIGGSGGFKRSSTVTGARQRPTSTQQALAGLQISKRPTPRPSTAAVTTQDSRRIASTSSLLGGKPISKGKEVFDRVANAKARAEKDKKQKEENAKKARAEAAERSRQMSREWAEKQKARKAGTLAAAAVVQQEAP</sequence>
<feature type="compositionally biased region" description="Basic and acidic residues" evidence="1">
    <location>
        <begin position="37"/>
        <end position="54"/>
    </location>
</feature>
<evidence type="ECO:0000313" key="2">
    <source>
        <dbReference type="EMBL" id="OQN95512.1"/>
    </source>
</evidence>
<protein>
    <submittedName>
        <fullName evidence="2">Uncharacterized protein</fullName>
    </submittedName>
</protein>
<dbReference type="InParanoid" id="A0A1V8S8R8"/>
<feature type="region of interest" description="Disordered" evidence="1">
    <location>
        <begin position="142"/>
        <end position="197"/>
    </location>
</feature>
<feature type="compositionally biased region" description="Polar residues" evidence="1">
    <location>
        <begin position="106"/>
        <end position="122"/>
    </location>
</feature>
<proteinExistence type="predicted"/>
<accession>A0A1V8S8R8</accession>
<evidence type="ECO:0000256" key="1">
    <source>
        <dbReference type="SAM" id="MobiDB-lite"/>
    </source>
</evidence>
<dbReference type="Proteomes" id="UP000192596">
    <property type="component" value="Unassembled WGS sequence"/>
</dbReference>
<feature type="compositionally biased region" description="Low complexity" evidence="1">
    <location>
        <begin position="55"/>
        <end position="64"/>
    </location>
</feature>
<name>A0A1V8S8R8_9PEZI</name>
<feature type="region of interest" description="Disordered" evidence="1">
    <location>
        <begin position="1"/>
        <end position="128"/>
    </location>
</feature>
<comment type="caution">
    <text evidence="2">The sequence shown here is derived from an EMBL/GenBank/DDBJ whole genome shotgun (WGS) entry which is preliminary data.</text>
</comment>
<feature type="compositionally biased region" description="Basic and acidic residues" evidence="1">
    <location>
        <begin position="143"/>
        <end position="178"/>
    </location>
</feature>
<dbReference type="EMBL" id="NAJO01000091">
    <property type="protein sequence ID" value="OQN95512.1"/>
    <property type="molecule type" value="Genomic_DNA"/>
</dbReference>
<reference evidence="3" key="1">
    <citation type="submission" date="2017-03" db="EMBL/GenBank/DDBJ databases">
        <title>Genomes of endolithic fungi from Antarctica.</title>
        <authorList>
            <person name="Coleine C."/>
            <person name="Masonjones S."/>
            <person name="Stajich J.E."/>
        </authorList>
    </citation>
    <scope>NUCLEOTIDE SEQUENCE [LARGE SCALE GENOMIC DNA]</scope>
    <source>
        <strain evidence="3">CCFEE 5527</strain>
    </source>
</reference>